<gene>
    <name evidence="1" type="ORF">EG328_002516</name>
</gene>
<dbReference type="Proteomes" id="UP000447873">
    <property type="component" value="Unassembled WGS sequence"/>
</dbReference>
<name>A0A8H3VGX1_VENIN</name>
<accession>A0A8H3VGX1</accession>
<dbReference type="EMBL" id="WNWS01000017">
    <property type="protein sequence ID" value="KAE9987531.1"/>
    <property type="molecule type" value="Genomic_DNA"/>
</dbReference>
<dbReference type="AlphaFoldDB" id="A0A8H3VGX1"/>
<sequence length="133" mass="15030">MHSEWLPCEAFAVEGPLSQDLLAPVQLLRHTAVHRLRTSLGGVRKLIRDAVTFAEALRDSMWIPQLRDLLRQVEAEIKDKENREYALDGGITAILQNQLDGIVPRWNGCNLDDEIAALFEMLPTRDLTAKSLE</sequence>
<protein>
    <submittedName>
        <fullName evidence="1">Uncharacterized protein</fullName>
    </submittedName>
</protein>
<proteinExistence type="predicted"/>
<reference evidence="1 2" key="1">
    <citation type="submission" date="2018-12" db="EMBL/GenBank/DDBJ databases">
        <title>Venturia inaequalis Genome Resource.</title>
        <authorList>
            <person name="Lichtner F.J."/>
        </authorList>
    </citation>
    <scope>NUCLEOTIDE SEQUENCE [LARGE SCALE GENOMIC DNA]</scope>
    <source>
        <strain evidence="1 2">120213</strain>
    </source>
</reference>
<organism evidence="1 2">
    <name type="scientific">Venturia inaequalis</name>
    <name type="common">Apple scab fungus</name>
    <dbReference type="NCBI Taxonomy" id="5025"/>
    <lineage>
        <taxon>Eukaryota</taxon>
        <taxon>Fungi</taxon>
        <taxon>Dikarya</taxon>
        <taxon>Ascomycota</taxon>
        <taxon>Pezizomycotina</taxon>
        <taxon>Dothideomycetes</taxon>
        <taxon>Pleosporomycetidae</taxon>
        <taxon>Venturiales</taxon>
        <taxon>Venturiaceae</taxon>
        <taxon>Venturia</taxon>
    </lineage>
</organism>
<comment type="caution">
    <text evidence="1">The sequence shown here is derived from an EMBL/GenBank/DDBJ whole genome shotgun (WGS) entry which is preliminary data.</text>
</comment>
<evidence type="ECO:0000313" key="2">
    <source>
        <dbReference type="Proteomes" id="UP000447873"/>
    </source>
</evidence>
<evidence type="ECO:0000313" key="1">
    <source>
        <dbReference type="EMBL" id="KAE9987531.1"/>
    </source>
</evidence>